<dbReference type="Proteomes" id="UP000178771">
    <property type="component" value="Unassembled WGS sequence"/>
</dbReference>
<feature type="region of interest" description="Disordered" evidence="1">
    <location>
        <begin position="27"/>
        <end position="57"/>
    </location>
</feature>
<dbReference type="STRING" id="1802624.A2982_02310"/>
<evidence type="ECO:0000313" key="3">
    <source>
        <dbReference type="Proteomes" id="UP000178771"/>
    </source>
</evidence>
<protein>
    <recommendedName>
        <fullName evidence="4">PsbP C-terminal domain-containing protein</fullName>
    </recommendedName>
</protein>
<comment type="caution">
    <text evidence="2">The sequence shown here is derived from an EMBL/GenBank/DDBJ whole genome shotgun (WGS) entry which is preliminary data.</text>
</comment>
<accession>A0A1F4V2X8</accession>
<gene>
    <name evidence="2" type="ORF">A2982_02310</name>
</gene>
<organism evidence="2 3">
    <name type="scientific">candidate division WWE3 bacterium RIFCSPLOWO2_01_FULL_39_13</name>
    <dbReference type="NCBI Taxonomy" id="1802624"/>
    <lineage>
        <taxon>Bacteria</taxon>
        <taxon>Katanobacteria</taxon>
    </lineage>
</organism>
<reference evidence="2 3" key="1">
    <citation type="journal article" date="2016" name="Nat. Commun.">
        <title>Thousands of microbial genomes shed light on interconnected biogeochemical processes in an aquifer system.</title>
        <authorList>
            <person name="Anantharaman K."/>
            <person name="Brown C.T."/>
            <person name="Hug L.A."/>
            <person name="Sharon I."/>
            <person name="Castelle C.J."/>
            <person name="Probst A.J."/>
            <person name="Thomas B.C."/>
            <person name="Singh A."/>
            <person name="Wilkins M.J."/>
            <person name="Karaoz U."/>
            <person name="Brodie E.L."/>
            <person name="Williams K.H."/>
            <person name="Hubbard S.S."/>
            <person name="Banfield J.F."/>
        </authorList>
    </citation>
    <scope>NUCLEOTIDE SEQUENCE [LARGE SCALE GENOMIC DNA]</scope>
</reference>
<name>A0A1F4V2X8_UNCKA</name>
<evidence type="ECO:0008006" key="4">
    <source>
        <dbReference type="Google" id="ProtNLM"/>
    </source>
</evidence>
<sequence>MIIVPLAFVLGIVAIFLYFQLKSKPAPQPQPTTTSQSTPTPAPVTKATPTTDETASWKTYKDPNYNFTFKYPNETGLAKTTLYSMLSKSESSGLEISPPRIEPFDNWYSFGLVVKDNPQNTDANTIINNYMEEIKKDCTPPACDVPKKITDTLKPYKNGEIDGYIFNFGAETNSRMVVSAKNNKTYIFRMTGDNGQVTDFGLKVLDQILSRFKFTK</sequence>
<dbReference type="EMBL" id="MEVH01000021">
    <property type="protein sequence ID" value="OGC51512.1"/>
    <property type="molecule type" value="Genomic_DNA"/>
</dbReference>
<dbReference type="AlphaFoldDB" id="A0A1F4V2X8"/>
<evidence type="ECO:0000256" key="1">
    <source>
        <dbReference type="SAM" id="MobiDB-lite"/>
    </source>
</evidence>
<proteinExistence type="predicted"/>
<feature type="compositionally biased region" description="Low complexity" evidence="1">
    <location>
        <begin position="31"/>
        <end position="51"/>
    </location>
</feature>
<evidence type="ECO:0000313" key="2">
    <source>
        <dbReference type="EMBL" id="OGC51512.1"/>
    </source>
</evidence>